<dbReference type="AlphaFoldDB" id="A0A4Q1UKE0"/>
<evidence type="ECO:0000313" key="2">
    <source>
        <dbReference type="EMBL" id="RXT35423.1"/>
    </source>
</evidence>
<dbReference type="Proteomes" id="UP000290819">
    <property type="component" value="Unassembled WGS sequence"/>
</dbReference>
<reference evidence="2 3" key="1">
    <citation type="submission" date="2017-03" db="EMBL/GenBank/DDBJ databases">
        <authorList>
            <person name="Safronova V.I."/>
            <person name="Sazanova A.L."/>
            <person name="Chirak E.R."/>
        </authorList>
    </citation>
    <scope>NUCLEOTIDE SEQUENCE [LARGE SCALE GENOMIC DNA]</scope>
    <source>
        <strain evidence="2 3">Opo-243</strain>
    </source>
</reference>
<evidence type="ECO:0000313" key="3">
    <source>
        <dbReference type="Proteomes" id="UP000290819"/>
    </source>
</evidence>
<dbReference type="EMBL" id="MZXW01000053">
    <property type="protein sequence ID" value="RXT35423.1"/>
    <property type="molecule type" value="Genomic_DNA"/>
</dbReference>
<comment type="caution">
    <text evidence="2">The sequence shown here is derived from an EMBL/GenBank/DDBJ whole genome shotgun (WGS) entry which is preliminary data.</text>
</comment>
<name>A0A4Q1UKE0_9BRAD</name>
<sequence>MPVLTHDRQKEGRREHLHSRRPDRPIRRMSMNVIETTSTIAGTGLAWRAITVKWERTRP</sequence>
<accession>A0A4Q1UKE0</accession>
<protein>
    <submittedName>
        <fullName evidence="2">Uncharacterized protein</fullName>
    </submittedName>
</protein>
<gene>
    <name evidence="2" type="ORF">B5V03_36825</name>
</gene>
<feature type="region of interest" description="Disordered" evidence="1">
    <location>
        <begin position="1"/>
        <end position="26"/>
    </location>
</feature>
<organism evidence="2 3">
    <name type="scientific">Bradyrhizobium betae</name>
    <dbReference type="NCBI Taxonomy" id="244734"/>
    <lineage>
        <taxon>Bacteria</taxon>
        <taxon>Pseudomonadati</taxon>
        <taxon>Pseudomonadota</taxon>
        <taxon>Alphaproteobacteria</taxon>
        <taxon>Hyphomicrobiales</taxon>
        <taxon>Nitrobacteraceae</taxon>
        <taxon>Bradyrhizobium</taxon>
    </lineage>
</organism>
<evidence type="ECO:0000256" key="1">
    <source>
        <dbReference type="SAM" id="MobiDB-lite"/>
    </source>
</evidence>
<keyword evidence="3" id="KW-1185">Reference proteome</keyword>
<proteinExistence type="predicted"/>